<proteinExistence type="predicted"/>
<sequence length="120" mass="14194">MLKGLTELLNYFRDERHYKRDQQDQALMAIRQALQETKQYLALRDRGAERSIEKEHELSDLWSIAGVHAREFGPDLARRLGEKSSYWLEPENWDTEEIYEAGIKIERINMEVSELLGMKP</sequence>
<reference evidence="1 2" key="1">
    <citation type="journal article" date="2017" name="Genome Announc.">
        <title>Draft Genome Sequences of Salinivibrio proteolyticus, Salinivibrio sharmensis, Salinivibrio siamensis, Salinivibrio costicola subsp. alcaliphilus, Salinivibrio costicola subsp. vallismortis, and 29 New Isolates Belonging to the Genus Salinivibrio.</title>
        <authorList>
            <person name="Lopez-Hermoso C."/>
            <person name="de la Haba R.R."/>
            <person name="Sanchez-Porro C."/>
            <person name="Bayliss S.C."/>
            <person name="Feil E.J."/>
            <person name="Ventosa A."/>
        </authorList>
    </citation>
    <scope>NUCLEOTIDE SEQUENCE [LARGE SCALE GENOMIC DNA]</scope>
    <source>
        <strain evidence="1 2">JCM 14472</strain>
    </source>
</reference>
<evidence type="ECO:0000313" key="1">
    <source>
        <dbReference type="EMBL" id="OOE84579.1"/>
    </source>
</evidence>
<evidence type="ECO:0000313" key="2">
    <source>
        <dbReference type="Proteomes" id="UP000189410"/>
    </source>
</evidence>
<comment type="caution">
    <text evidence="1">The sequence shown here is derived from an EMBL/GenBank/DDBJ whole genome shotgun (WGS) entry which is preliminary data.</text>
</comment>
<dbReference type="RefSeq" id="WP_077668204.1">
    <property type="nucleotide sequence ID" value="NZ_MUFB01000016.1"/>
</dbReference>
<dbReference type="Proteomes" id="UP000189410">
    <property type="component" value="Unassembled WGS sequence"/>
</dbReference>
<keyword evidence="2" id="KW-1185">Reference proteome</keyword>
<organism evidence="1 2">
    <name type="scientific">Salinivibrio siamensis</name>
    <dbReference type="NCBI Taxonomy" id="414286"/>
    <lineage>
        <taxon>Bacteria</taxon>
        <taxon>Pseudomonadati</taxon>
        <taxon>Pseudomonadota</taxon>
        <taxon>Gammaproteobacteria</taxon>
        <taxon>Vibrionales</taxon>
        <taxon>Vibrionaceae</taxon>
        <taxon>Salinivibrio</taxon>
    </lineage>
</organism>
<dbReference type="EMBL" id="MUFB01000016">
    <property type="protein sequence ID" value="OOE84579.1"/>
    <property type="molecule type" value="Genomic_DNA"/>
</dbReference>
<protein>
    <submittedName>
        <fullName evidence="1">Uncharacterized protein</fullName>
    </submittedName>
</protein>
<name>A0ABX3K8H5_9GAMM</name>
<accession>A0ABX3K8H5</accession>
<gene>
    <name evidence="1" type="ORF">BZG73_09935</name>
</gene>